<name>A0A8H3FFK2_9LECA</name>
<comment type="caution">
    <text evidence="1">The sequence shown here is derived from an EMBL/GenBank/DDBJ whole genome shotgun (WGS) entry which is preliminary data.</text>
</comment>
<proteinExistence type="predicted"/>
<gene>
    <name evidence="1" type="ORF">HETSPECPRED_005378</name>
</gene>
<evidence type="ECO:0000313" key="2">
    <source>
        <dbReference type="Proteomes" id="UP000664521"/>
    </source>
</evidence>
<keyword evidence="2" id="KW-1185">Reference proteome</keyword>
<dbReference type="EMBL" id="CAJPDS010000033">
    <property type="protein sequence ID" value="CAF9923583.1"/>
    <property type="molecule type" value="Genomic_DNA"/>
</dbReference>
<dbReference type="AlphaFoldDB" id="A0A8H3FFK2"/>
<protein>
    <submittedName>
        <fullName evidence="1">Uncharacterized protein</fullName>
    </submittedName>
</protein>
<sequence length="132" mass="14755">MTQDNANFPTNLSPEFDVMEDLVMGGTTEANNEPQPLLSSVALSASPVNKCTADSHQEGTGQDVLQVEADRFAFDQRVQKLLIDLEDEIGVDILLMSGSHDDPECLAVKAIWVERRRMEELMVKTQELHIRK</sequence>
<organism evidence="1 2">
    <name type="scientific">Heterodermia speciosa</name>
    <dbReference type="NCBI Taxonomy" id="116794"/>
    <lineage>
        <taxon>Eukaryota</taxon>
        <taxon>Fungi</taxon>
        <taxon>Dikarya</taxon>
        <taxon>Ascomycota</taxon>
        <taxon>Pezizomycotina</taxon>
        <taxon>Lecanoromycetes</taxon>
        <taxon>OSLEUM clade</taxon>
        <taxon>Lecanoromycetidae</taxon>
        <taxon>Caliciales</taxon>
        <taxon>Physciaceae</taxon>
        <taxon>Heterodermia</taxon>
    </lineage>
</organism>
<evidence type="ECO:0000313" key="1">
    <source>
        <dbReference type="EMBL" id="CAF9923583.1"/>
    </source>
</evidence>
<reference evidence="1" key="1">
    <citation type="submission" date="2021-03" db="EMBL/GenBank/DDBJ databases">
        <authorList>
            <person name="Tagirdzhanova G."/>
        </authorList>
    </citation>
    <scope>NUCLEOTIDE SEQUENCE</scope>
</reference>
<accession>A0A8H3FFK2</accession>
<dbReference type="OrthoDB" id="10548573at2759"/>
<dbReference type="Proteomes" id="UP000664521">
    <property type="component" value="Unassembled WGS sequence"/>
</dbReference>